<dbReference type="GO" id="GO:0003677">
    <property type="term" value="F:DNA binding"/>
    <property type="evidence" value="ECO:0007669"/>
    <property type="project" value="InterPro"/>
</dbReference>
<dbReference type="InterPro" id="IPR010982">
    <property type="entry name" value="Lambda_DNA-bd_dom_sf"/>
</dbReference>
<gene>
    <name evidence="2" type="ORF">MM415B00534_0044</name>
</gene>
<dbReference type="SMART" id="SM00530">
    <property type="entry name" value="HTH_XRE"/>
    <property type="match status" value="1"/>
</dbReference>
<dbReference type="EMBL" id="MT141514">
    <property type="protein sequence ID" value="QJA64185.1"/>
    <property type="molecule type" value="Genomic_DNA"/>
</dbReference>
<protein>
    <submittedName>
        <fullName evidence="2">Putative DNA binding, helix-turn-helix domain containing protein</fullName>
    </submittedName>
</protein>
<dbReference type="AlphaFoldDB" id="A0A6M3J4P3"/>
<organism evidence="2">
    <name type="scientific">viral metagenome</name>
    <dbReference type="NCBI Taxonomy" id="1070528"/>
    <lineage>
        <taxon>unclassified sequences</taxon>
        <taxon>metagenomes</taxon>
        <taxon>organismal metagenomes</taxon>
    </lineage>
</organism>
<accession>A0A6M3J4P3</accession>
<evidence type="ECO:0000259" key="1">
    <source>
        <dbReference type="PROSITE" id="PS50943"/>
    </source>
</evidence>
<sequence length="64" mass="7488">MTPAYIRALRQRFGDSQEDFARRVGVSLRAVWSWEAGQSRPSRMALDRLDQVRRHLPEFSRAEA</sequence>
<proteinExistence type="predicted"/>
<dbReference type="InterPro" id="IPR001387">
    <property type="entry name" value="Cro/C1-type_HTH"/>
</dbReference>
<dbReference type="CDD" id="cd00093">
    <property type="entry name" value="HTH_XRE"/>
    <property type="match status" value="1"/>
</dbReference>
<name>A0A6M3J4P3_9ZZZZ</name>
<dbReference type="PROSITE" id="PS50943">
    <property type="entry name" value="HTH_CROC1"/>
    <property type="match status" value="1"/>
</dbReference>
<dbReference type="Gene3D" id="1.10.260.40">
    <property type="entry name" value="lambda repressor-like DNA-binding domains"/>
    <property type="match status" value="1"/>
</dbReference>
<reference evidence="2" key="1">
    <citation type="submission" date="2020-03" db="EMBL/GenBank/DDBJ databases">
        <title>The deep terrestrial virosphere.</title>
        <authorList>
            <person name="Holmfeldt K."/>
            <person name="Nilsson E."/>
            <person name="Simone D."/>
            <person name="Lopez-Fernandez M."/>
            <person name="Wu X."/>
            <person name="de Brujin I."/>
            <person name="Lundin D."/>
            <person name="Andersson A."/>
            <person name="Bertilsson S."/>
            <person name="Dopson M."/>
        </authorList>
    </citation>
    <scope>NUCLEOTIDE SEQUENCE</scope>
    <source>
        <strain evidence="2">MM415B00534</strain>
    </source>
</reference>
<dbReference type="Pfam" id="PF13560">
    <property type="entry name" value="HTH_31"/>
    <property type="match status" value="1"/>
</dbReference>
<feature type="domain" description="HTH cro/C1-type" evidence="1">
    <location>
        <begin position="6"/>
        <end position="42"/>
    </location>
</feature>
<dbReference type="SUPFAM" id="SSF47413">
    <property type="entry name" value="lambda repressor-like DNA-binding domains"/>
    <property type="match status" value="1"/>
</dbReference>
<evidence type="ECO:0000313" key="2">
    <source>
        <dbReference type="EMBL" id="QJA64185.1"/>
    </source>
</evidence>